<dbReference type="Proteomes" id="UP001231189">
    <property type="component" value="Unassembled WGS sequence"/>
</dbReference>
<name>A0AAD8X083_LOLMU</name>
<reference evidence="4" key="1">
    <citation type="submission" date="2023-07" db="EMBL/GenBank/DDBJ databases">
        <title>A chromosome-level genome assembly of Lolium multiflorum.</title>
        <authorList>
            <person name="Chen Y."/>
            <person name="Copetti D."/>
            <person name="Kolliker R."/>
            <person name="Studer B."/>
        </authorList>
    </citation>
    <scope>NUCLEOTIDE SEQUENCE</scope>
    <source>
        <strain evidence="4">02402/16</strain>
        <tissue evidence="4">Leaf</tissue>
    </source>
</reference>
<dbReference type="NCBIfam" id="TIGR00756">
    <property type="entry name" value="PPR"/>
    <property type="match status" value="1"/>
</dbReference>
<dbReference type="InterPro" id="IPR046960">
    <property type="entry name" value="PPR_At4g14850-like_plant"/>
</dbReference>
<protein>
    <recommendedName>
        <fullName evidence="6">Pentatricopeptide repeat-containing protein</fullName>
    </recommendedName>
</protein>
<dbReference type="PROSITE" id="PS51375">
    <property type="entry name" value="PPR"/>
    <property type="match status" value="1"/>
</dbReference>
<keyword evidence="2" id="KW-0809">Transit peptide</keyword>
<evidence type="ECO:0008006" key="6">
    <source>
        <dbReference type="Google" id="ProtNLM"/>
    </source>
</evidence>
<dbReference type="AlphaFoldDB" id="A0AAD8X083"/>
<comment type="caution">
    <text evidence="4">The sequence shown here is derived from an EMBL/GenBank/DDBJ whole genome shotgun (WGS) entry which is preliminary data.</text>
</comment>
<feature type="repeat" description="PPR" evidence="3">
    <location>
        <begin position="79"/>
        <end position="113"/>
    </location>
</feature>
<dbReference type="PANTHER" id="PTHR47926">
    <property type="entry name" value="PENTATRICOPEPTIDE REPEAT-CONTAINING PROTEIN"/>
    <property type="match status" value="1"/>
</dbReference>
<evidence type="ECO:0000313" key="5">
    <source>
        <dbReference type="Proteomes" id="UP001231189"/>
    </source>
</evidence>
<keyword evidence="1" id="KW-0677">Repeat</keyword>
<evidence type="ECO:0000256" key="2">
    <source>
        <dbReference type="ARBA" id="ARBA00022946"/>
    </source>
</evidence>
<proteinExistence type="predicted"/>
<sequence length="143" mass="16046">MFRYMFRLGLEANEFTFVSVLGACAYMGSHWLERQVHCVAIKNRMDASLFVANATLDMYSKSGAIDDAKTIFNLIAYKDSVSWNALIVGLAHNEEEEEAIHMLKQMNLRRVTPDEVSLATVINACSNIRATETGKQIHCLAVK</sequence>
<evidence type="ECO:0000256" key="1">
    <source>
        <dbReference type="ARBA" id="ARBA00022737"/>
    </source>
</evidence>
<gene>
    <name evidence="4" type="ORF">QYE76_008695</name>
</gene>
<dbReference type="GO" id="GO:0009451">
    <property type="term" value="P:RNA modification"/>
    <property type="evidence" value="ECO:0007669"/>
    <property type="project" value="InterPro"/>
</dbReference>
<dbReference type="FunFam" id="1.25.40.10:FF:000031">
    <property type="entry name" value="Pentatricopeptide repeat-containing protein mitochondrial"/>
    <property type="match status" value="1"/>
</dbReference>
<keyword evidence="5" id="KW-1185">Reference proteome</keyword>
<evidence type="ECO:0000256" key="3">
    <source>
        <dbReference type="PROSITE-ProRule" id="PRU00708"/>
    </source>
</evidence>
<dbReference type="EMBL" id="JAUUTY010000001">
    <property type="protein sequence ID" value="KAK1691998.1"/>
    <property type="molecule type" value="Genomic_DNA"/>
</dbReference>
<dbReference type="GO" id="GO:0003723">
    <property type="term" value="F:RNA binding"/>
    <property type="evidence" value="ECO:0007669"/>
    <property type="project" value="InterPro"/>
</dbReference>
<organism evidence="4 5">
    <name type="scientific">Lolium multiflorum</name>
    <name type="common">Italian ryegrass</name>
    <name type="synonym">Lolium perenne subsp. multiflorum</name>
    <dbReference type="NCBI Taxonomy" id="4521"/>
    <lineage>
        <taxon>Eukaryota</taxon>
        <taxon>Viridiplantae</taxon>
        <taxon>Streptophyta</taxon>
        <taxon>Embryophyta</taxon>
        <taxon>Tracheophyta</taxon>
        <taxon>Spermatophyta</taxon>
        <taxon>Magnoliopsida</taxon>
        <taxon>Liliopsida</taxon>
        <taxon>Poales</taxon>
        <taxon>Poaceae</taxon>
        <taxon>BOP clade</taxon>
        <taxon>Pooideae</taxon>
        <taxon>Poodae</taxon>
        <taxon>Poeae</taxon>
        <taxon>Poeae Chloroplast Group 2 (Poeae type)</taxon>
        <taxon>Loliodinae</taxon>
        <taxon>Loliinae</taxon>
        <taxon>Lolium</taxon>
    </lineage>
</organism>
<evidence type="ECO:0000313" key="4">
    <source>
        <dbReference type="EMBL" id="KAK1691998.1"/>
    </source>
</evidence>
<accession>A0AAD8X083</accession>
<dbReference type="InterPro" id="IPR011990">
    <property type="entry name" value="TPR-like_helical_dom_sf"/>
</dbReference>
<dbReference type="InterPro" id="IPR002885">
    <property type="entry name" value="PPR_rpt"/>
</dbReference>
<dbReference type="Pfam" id="PF13041">
    <property type="entry name" value="PPR_2"/>
    <property type="match status" value="1"/>
</dbReference>
<dbReference type="Gene3D" id="1.25.40.10">
    <property type="entry name" value="Tetratricopeptide repeat domain"/>
    <property type="match status" value="1"/>
</dbReference>